<name>A0A1E3QGF9_LIPST</name>
<dbReference type="OrthoDB" id="10335052at2759"/>
<gene>
    <name evidence="2" type="ORF">LIPSTDRAFT_67657</name>
</gene>
<reference evidence="2 3" key="1">
    <citation type="journal article" date="2016" name="Proc. Natl. Acad. Sci. U.S.A.">
        <title>Comparative genomics of biotechnologically important yeasts.</title>
        <authorList>
            <person name="Riley R."/>
            <person name="Haridas S."/>
            <person name="Wolfe K.H."/>
            <person name="Lopes M.R."/>
            <person name="Hittinger C.T."/>
            <person name="Goeker M."/>
            <person name="Salamov A.A."/>
            <person name="Wisecaver J.H."/>
            <person name="Long T.M."/>
            <person name="Calvey C.H."/>
            <person name="Aerts A.L."/>
            <person name="Barry K.W."/>
            <person name="Choi C."/>
            <person name="Clum A."/>
            <person name="Coughlan A.Y."/>
            <person name="Deshpande S."/>
            <person name="Douglass A.P."/>
            <person name="Hanson S.J."/>
            <person name="Klenk H.-P."/>
            <person name="LaButti K.M."/>
            <person name="Lapidus A."/>
            <person name="Lindquist E.A."/>
            <person name="Lipzen A.M."/>
            <person name="Meier-Kolthoff J.P."/>
            <person name="Ohm R.A."/>
            <person name="Otillar R.P."/>
            <person name="Pangilinan J.L."/>
            <person name="Peng Y."/>
            <person name="Rokas A."/>
            <person name="Rosa C.A."/>
            <person name="Scheuner C."/>
            <person name="Sibirny A.A."/>
            <person name="Slot J.C."/>
            <person name="Stielow J.B."/>
            <person name="Sun H."/>
            <person name="Kurtzman C.P."/>
            <person name="Blackwell M."/>
            <person name="Grigoriev I.V."/>
            <person name="Jeffries T.W."/>
        </authorList>
    </citation>
    <scope>NUCLEOTIDE SEQUENCE [LARGE SCALE GENOMIC DNA]</scope>
    <source>
        <strain evidence="2 3">NRRL Y-11557</strain>
    </source>
</reference>
<protein>
    <submittedName>
        <fullName evidence="2">Uncharacterized protein</fullName>
    </submittedName>
</protein>
<organism evidence="2 3">
    <name type="scientific">Lipomyces starkeyi NRRL Y-11557</name>
    <dbReference type="NCBI Taxonomy" id="675824"/>
    <lineage>
        <taxon>Eukaryota</taxon>
        <taxon>Fungi</taxon>
        <taxon>Dikarya</taxon>
        <taxon>Ascomycota</taxon>
        <taxon>Saccharomycotina</taxon>
        <taxon>Lipomycetes</taxon>
        <taxon>Lipomycetales</taxon>
        <taxon>Lipomycetaceae</taxon>
        <taxon>Lipomyces</taxon>
    </lineage>
</organism>
<feature type="non-terminal residue" evidence="2">
    <location>
        <position position="231"/>
    </location>
</feature>
<evidence type="ECO:0000313" key="2">
    <source>
        <dbReference type="EMBL" id="ODQ76688.1"/>
    </source>
</evidence>
<sequence>MSSLLRRLLYPYAPTSVPVGRDVVGGTVSQNADAADGGDIPSENLFDWDATLAEYEIITPYDADILTQSGTNLTIDVLNARAPADLSESEAASAVTSSTSCKAPSSAASSQEDYLDLHVRPLTYVEAFLNGLPPKGRQLRLSARQGPSGSEADLARPTIPPSASPLIGTRDLKSRKFETRMFNLGSGAWHIAMPAEDNEEHYLFTDRKACRSRQREKSLVMDKRARLRALM</sequence>
<accession>A0A1E3QGF9</accession>
<proteinExistence type="predicted"/>
<dbReference type="Proteomes" id="UP000094385">
    <property type="component" value="Unassembled WGS sequence"/>
</dbReference>
<dbReference type="EMBL" id="KV454289">
    <property type="protein sequence ID" value="ODQ76688.1"/>
    <property type="molecule type" value="Genomic_DNA"/>
</dbReference>
<keyword evidence="3" id="KW-1185">Reference proteome</keyword>
<evidence type="ECO:0000313" key="3">
    <source>
        <dbReference type="Proteomes" id="UP000094385"/>
    </source>
</evidence>
<dbReference type="AlphaFoldDB" id="A0A1E3QGF9"/>
<evidence type="ECO:0000256" key="1">
    <source>
        <dbReference type="SAM" id="MobiDB-lite"/>
    </source>
</evidence>
<feature type="region of interest" description="Disordered" evidence="1">
    <location>
        <begin position="138"/>
        <end position="168"/>
    </location>
</feature>